<dbReference type="EnsemblProtists" id="EKX41012">
    <property type="protein sequence ID" value="EKX41012"/>
    <property type="gene ID" value="GUITHDRAFT_153977"/>
</dbReference>
<evidence type="ECO:0000313" key="3">
    <source>
        <dbReference type="Proteomes" id="UP000011087"/>
    </source>
</evidence>
<dbReference type="EMBL" id="JH993027">
    <property type="protein sequence ID" value="EKX41012.1"/>
    <property type="molecule type" value="Genomic_DNA"/>
</dbReference>
<name>L1IY28_GUITC</name>
<dbReference type="RefSeq" id="XP_005827992.1">
    <property type="nucleotide sequence ID" value="XM_005827935.1"/>
</dbReference>
<dbReference type="KEGG" id="gtt:GUITHDRAFT_153977"/>
<organism evidence="1">
    <name type="scientific">Guillardia theta (strain CCMP2712)</name>
    <name type="common">Cryptophyte</name>
    <dbReference type="NCBI Taxonomy" id="905079"/>
    <lineage>
        <taxon>Eukaryota</taxon>
        <taxon>Cryptophyceae</taxon>
        <taxon>Pyrenomonadales</taxon>
        <taxon>Geminigeraceae</taxon>
        <taxon>Guillardia</taxon>
    </lineage>
</organism>
<dbReference type="HOGENOM" id="CLU_2445454_0_0_1"/>
<evidence type="ECO:0000313" key="2">
    <source>
        <dbReference type="EnsemblProtists" id="EKX41012"/>
    </source>
</evidence>
<reference evidence="2" key="3">
    <citation type="submission" date="2015-06" db="UniProtKB">
        <authorList>
            <consortium name="EnsemblProtists"/>
        </authorList>
    </citation>
    <scope>IDENTIFICATION</scope>
</reference>
<reference evidence="3" key="2">
    <citation type="submission" date="2012-11" db="EMBL/GenBank/DDBJ databases">
        <authorList>
            <person name="Kuo A."/>
            <person name="Curtis B.A."/>
            <person name="Tanifuji G."/>
            <person name="Burki F."/>
            <person name="Gruber A."/>
            <person name="Irimia M."/>
            <person name="Maruyama S."/>
            <person name="Arias M.C."/>
            <person name="Ball S.G."/>
            <person name="Gile G.H."/>
            <person name="Hirakawa Y."/>
            <person name="Hopkins J.F."/>
            <person name="Rensing S.A."/>
            <person name="Schmutz J."/>
            <person name="Symeonidi A."/>
            <person name="Elias M."/>
            <person name="Eveleigh R.J."/>
            <person name="Herman E.K."/>
            <person name="Klute M.J."/>
            <person name="Nakayama T."/>
            <person name="Obornik M."/>
            <person name="Reyes-Prieto A."/>
            <person name="Armbrust E.V."/>
            <person name="Aves S.J."/>
            <person name="Beiko R.G."/>
            <person name="Coutinho P."/>
            <person name="Dacks J.B."/>
            <person name="Durnford D.G."/>
            <person name="Fast N.M."/>
            <person name="Green B.R."/>
            <person name="Grisdale C."/>
            <person name="Hempe F."/>
            <person name="Henrissat B."/>
            <person name="Hoppner M.P."/>
            <person name="Ishida K.-I."/>
            <person name="Kim E."/>
            <person name="Koreny L."/>
            <person name="Kroth P.G."/>
            <person name="Liu Y."/>
            <person name="Malik S.-B."/>
            <person name="Maier U.G."/>
            <person name="McRose D."/>
            <person name="Mock T."/>
            <person name="Neilson J.A."/>
            <person name="Onodera N.T."/>
            <person name="Poole A.M."/>
            <person name="Pritham E.J."/>
            <person name="Richards T.A."/>
            <person name="Rocap G."/>
            <person name="Roy S.W."/>
            <person name="Sarai C."/>
            <person name="Schaack S."/>
            <person name="Shirato S."/>
            <person name="Slamovits C.H."/>
            <person name="Spencer D.F."/>
            <person name="Suzuki S."/>
            <person name="Worden A.Z."/>
            <person name="Zauner S."/>
            <person name="Barry K."/>
            <person name="Bell C."/>
            <person name="Bharti A.K."/>
            <person name="Crow J.A."/>
            <person name="Grimwood J."/>
            <person name="Kramer R."/>
            <person name="Lindquist E."/>
            <person name="Lucas S."/>
            <person name="Salamov A."/>
            <person name="McFadden G.I."/>
            <person name="Lane C.E."/>
            <person name="Keeling P.J."/>
            <person name="Gray M.W."/>
            <person name="Grigoriev I.V."/>
            <person name="Archibald J.M."/>
        </authorList>
    </citation>
    <scope>NUCLEOTIDE SEQUENCE</scope>
    <source>
        <strain evidence="3">CCMP2712</strain>
    </source>
</reference>
<protein>
    <submittedName>
        <fullName evidence="1 2">Uncharacterized protein</fullName>
    </submittedName>
</protein>
<accession>L1IY28</accession>
<dbReference type="PaxDb" id="55529-EKX41012"/>
<reference evidence="1 3" key="1">
    <citation type="journal article" date="2012" name="Nature">
        <title>Algal genomes reveal evolutionary mosaicism and the fate of nucleomorphs.</title>
        <authorList>
            <consortium name="DOE Joint Genome Institute"/>
            <person name="Curtis B.A."/>
            <person name="Tanifuji G."/>
            <person name="Burki F."/>
            <person name="Gruber A."/>
            <person name="Irimia M."/>
            <person name="Maruyama S."/>
            <person name="Arias M.C."/>
            <person name="Ball S.G."/>
            <person name="Gile G.H."/>
            <person name="Hirakawa Y."/>
            <person name="Hopkins J.F."/>
            <person name="Kuo A."/>
            <person name="Rensing S.A."/>
            <person name="Schmutz J."/>
            <person name="Symeonidi A."/>
            <person name="Elias M."/>
            <person name="Eveleigh R.J."/>
            <person name="Herman E.K."/>
            <person name="Klute M.J."/>
            <person name="Nakayama T."/>
            <person name="Obornik M."/>
            <person name="Reyes-Prieto A."/>
            <person name="Armbrust E.V."/>
            <person name="Aves S.J."/>
            <person name="Beiko R.G."/>
            <person name="Coutinho P."/>
            <person name="Dacks J.B."/>
            <person name="Durnford D.G."/>
            <person name="Fast N.M."/>
            <person name="Green B.R."/>
            <person name="Grisdale C.J."/>
            <person name="Hempel F."/>
            <person name="Henrissat B."/>
            <person name="Hoppner M.P."/>
            <person name="Ishida K."/>
            <person name="Kim E."/>
            <person name="Koreny L."/>
            <person name="Kroth P.G."/>
            <person name="Liu Y."/>
            <person name="Malik S.B."/>
            <person name="Maier U.G."/>
            <person name="McRose D."/>
            <person name="Mock T."/>
            <person name="Neilson J.A."/>
            <person name="Onodera N.T."/>
            <person name="Poole A.M."/>
            <person name="Pritham E.J."/>
            <person name="Richards T.A."/>
            <person name="Rocap G."/>
            <person name="Roy S.W."/>
            <person name="Sarai C."/>
            <person name="Schaack S."/>
            <person name="Shirato S."/>
            <person name="Slamovits C.H."/>
            <person name="Spencer D.F."/>
            <person name="Suzuki S."/>
            <person name="Worden A.Z."/>
            <person name="Zauner S."/>
            <person name="Barry K."/>
            <person name="Bell C."/>
            <person name="Bharti A.K."/>
            <person name="Crow J.A."/>
            <person name="Grimwood J."/>
            <person name="Kramer R."/>
            <person name="Lindquist E."/>
            <person name="Lucas S."/>
            <person name="Salamov A."/>
            <person name="McFadden G.I."/>
            <person name="Lane C.E."/>
            <person name="Keeling P.J."/>
            <person name="Gray M.W."/>
            <person name="Grigoriev I.V."/>
            <person name="Archibald J.M."/>
        </authorList>
    </citation>
    <scope>NUCLEOTIDE SEQUENCE</scope>
    <source>
        <strain evidence="1 3">CCMP2712</strain>
    </source>
</reference>
<keyword evidence="3" id="KW-1185">Reference proteome</keyword>
<dbReference type="GeneID" id="17297669"/>
<dbReference type="Proteomes" id="UP000011087">
    <property type="component" value="Unassembled WGS sequence"/>
</dbReference>
<proteinExistence type="predicted"/>
<evidence type="ECO:0000313" key="1">
    <source>
        <dbReference type="EMBL" id="EKX41012.1"/>
    </source>
</evidence>
<dbReference type="AlphaFoldDB" id="L1IY28"/>
<sequence length="90" mass="10629">MSETVGEFVIERVYNLSLQDCRHLPHRIIECQFNKSRRREQRRFLKRDIEKMAGKHLSPDEIEMEAFAANVTKNIVCLGKSLGREELARR</sequence>
<gene>
    <name evidence="1" type="ORF">GUITHDRAFT_153977</name>
</gene>